<dbReference type="STRING" id="1716141.STSP_71820"/>
<protein>
    <submittedName>
        <fullName evidence="1">Uncharacterized protein</fullName>
    </submittedName>
</protein>
<dbReference type="PATRIC" id="fig|1716141.3.peg.7608"/>
<comment type="caution">
    <text evidence="1">The sequence shown here is derived from an EMBL/GenBank/DDBJ whole genome shotgun (WGS) entry which is preliminary data.</text>
</comment>
<dbReference type="AlphaFoldDB" id="A0A177HHB6"/>
<evidence type="ECO:0000313" key="1">
    <source>
        <dbReference type="EMBL" id="OAH09568.1"/>
    </source>
</evidence>
<dbReference type="Proteomes" id="UP000077381">
    <property type="component" value="Unassembled WGS sequence"/>
</dbReference>
<dbReference type="EMBL" id="LOHS01000196">
    <property type="protein sequence ID" value="OAH09568.1"/>
    <property type="molecule type" value="Genomic_DNA"/>
</dbReference>
<gene>
    <name evidence="1" type="ORF">STSP_71820</name>
</gene>
<sequence>MTALARWRLPCARPRFRLGRTVNKHGQQDVDQLSLITGAVPRGAREIGAEGRLGGHAKAQALSGSWRDVIENVNIMAARLARLTA</sequence>
<reference evidence="1 2" key="1">
    <citation type="submission" date="2015-12" db="EMBL/GenBank/DDBJ databases">
        <title>Genome sequence of Streptomyces sp. G25.</title>
        <authorList>
            <person name="Poehlein A."/>
            <person name="Roettig A."/>
            <person name="Hiessl S."/>
            <person name="Hauschild P."/>
            <person name="Schauer J."/>
            <person name="Madkour M.H."/>
            <person name="Al-Ansari A.M."/>
            <person name="Almakishah N.H."/>
            <person name="Steinbuechel A."/>
            <person name="Daniel R."/>
        </authorList>
    </citation>
    <scope>NUCLEOTIDE SEQUENCE [LARGE SCALE GENOMIC DNA]</scope>
    <source>
        <strain evidence="2">G25(2015)</strain>
    </source>
</reference>
<name>A0A177HHB6_9ACTN</name>
<evidence type="ECO:0000313" key="2">
    <source>
        <dbReference type="Proteomes" id="UP000077381"/>
    </source>
</evidence>
<dbReference type="Gene3D" id="1.20.120.1530">
    <property type="match status" value="1"/>
</dbReference>
<proteinExistence type="predicted"/>
<keyword evidence="2" id="KW-1185">Reference proteome</keyword>
<accession>A0A177HHB6</accession>
<organism evidence="1 2">
    <name type="scientific">Streptomyces jeddahensis</name>
    <dbReference type="NCBI Taxonomy" id="1716141"/>
    <lineage>
        <taxon>Bacteria</taxon>
        <taxon>Bacillati</taxon>
        <taxon>Actinomycetota</taxon>
        <taxon>Actinomycetes</taxon>
        <taxon>Kitasatosporales</taxon>
        <taxon>Streptomycetaceae</taxon>
        <taxon>Streptomyces</taxon>
    </lineage>
</organism>